<dbReference type="EMBL" id="JAVDPF010000064">
    <property type="protein sequence ID" value="KAL1865134.1"/>
    <property type="molecule type" value="Genomic_DNA"/>
</dbReference>
<comment type="caution">
    <text evidence="2">The sequence shown here is derived from an EMBL/GenBank/DDBJ whole genome shotgun (WGS) entry which is preliminary data.</text>
</comment>
<dbReference type="PROSITE" id="PS51354">
    <property type="entry name" value="GLUTAREDOXIN_2"/>
    <property type="match status" value="1"/>
</dbReference>
<feature type="compositionally biased region" description="Basic and acidic residues" evidence="1">
    <location>
        <begin position="193"/>
        <end position="209"/>
    </location>
</feature>
<proteinExistence type="predicted"/>
<feature type="region of interest" description="Disordered" evidence="1">
    <location>
        <begin position="101"/>
        <end position="233"/>
    </location>
</feature>
<feature type="compositionally biased region" description="Low complexity" evidence="1">
    <location>
        <begin position="112"/>
        <end position="131"/>
    </location>
</feature>
<evidence type="ECO:0000256" key="1">
    <source>
        <dbReference type="SAM" id="MobiDB-lite"/>
    </source>
</evidence>
<feature type="region of interest" description="Disordered" evidence="1">
    <location>
        <begin position="265"/>
        <end position="362"/>
    </location>
</feature>
<dbReference type="SUPFAM" id="SSF52833">
    <property type="entry name" value="Thioredoxin-like"/>
    <property type="match status" value="1"/>
</dbReference>
<evidence type="ECO:0000313" key="3">
    <source>
        <dbReference type="Proteomes" id="UP001583193"/>
    </source>
</evidence>
<dbReference type="Gene3D" id="3.40.30.10">
    <property type="entry name" value="Glutaredoxin"/>
    <property type="match status" value="1"/>
</dbReference>
<accession>A0ABR3WNA8</accession>
<gene>
    <name evidence="2" type="ORF">Plec18167_009537</name>
</gene>
<reference evidence="2 3" key="1">
    <citation type="journal article" date="2024" name="IMA Fungus">
        <title>IMA Genome - F19 : A genome assembly and annotation guide to empower mycologists, including annotated draft genome sequences of Ceratocystis pirilliformis, Diaporthe australafricana, Fusarium ophioides, Paecilomyces lecythidis, and Sporothrix stenoceras.</title>
        <authorList>
            <person name="Aylward J."/>
            <person name="Wilson A.M."/>
            <person name="Visagie C.M."/>
            <person name="Spraker J."/>
            <person name="Barnes I."/>
            <person name="Buitendag C."/>
            <person name="Ceriani C."/>
            <person name="Del Mar Angel L."/>
            <person name="du Plessis D."/>
            <person name="Fuchs T."/>
            <person name="Gasser K."/>
            <person name="Kramer D."/>
            <person name="Li W."/>
            <person name="Munsamy K."/>
            <person name="Piso A."/>
            <person name="Price J.L."/>
            <person name="Sonnekus B."/>
            <person name="Thomas C."/>
            <person name="van der Nest A."/>
            <person name="van Dijk A."/>
            <person name="van Heerden A."/>
            <person name="van Vuuren N."/>
            <person name="Yilmaz N."/>
            <person name="Duong T.A."/>
            <person name="van der Merwe N.A."/>
            <person name="Wingfield M.J."/>
            <person name="Wingfield B.D."/>
        </authorList>
    </citation>
    <scope>NUCLEOTIDE SEQUENCE [LARGE SCALE GENOMIC DNA]</scope>
    <source>
        <strain evidence="2 3">CMW 18167</strain>
    </source>
</reference>
<organism evidence="2 3">
    <name type="scientific">Paecilomyces lecythidis</name>
    <dbReference type="NCBI Taxonomy" id="3004212"/>
    <lineage>
        <taxon>Eukaryota</taxon>
        <taxon>Fungi</taxon>
        <taxon>Dikarya</taxon>
        <taxon>Ascomycota</taxon>
        <taxon>Pezizomycotina</taxon>
        <taxon>Eurotiomycetes</taxon>
        <taxon>Eurotiomycetidae</taxon>
        <taxon>Eurotiales</taxon>
        <taxon>Thermoascaceae</taxon>
        <taxon>Paecilomyces</taxon>
    </lineage>
</organism>
<feature type="compositionally biased region" description="Polar residues" evidence="1">
    <location>
        <begin position="267"/>
        <end position="279"/>
    </location>
</feature>
<evidence type="ECO:0000313" key="2">
    <source>
        <dbReference type="EMBL" id="KAL1865134.1"/>
    </source>
</evidence>
<sequence>MPSDPTLYLYTSLTAGSSHIITATSRLETILKANKLPFRAIDVATDDKARQLWGRRSKGKKLPGLVKYGEIVGDLEQIEEWNEYGELKMVINTFEDPDNFISEDNPAYSKPAAQTSATTAATDTSKSTSTARIQIKNPPAEEPRVEDRITLALRQAGEEAASKAKDNQTSKAIIKPTNSTSEKETSPTSKSAETTKVDEKVEKESKNAEGEQANTGRRRSVVPAAEITGNPRRPSLVPEVAAVSSANFRAENAEALGLVEHHRGSIISATSPEESSSVRNEIRKSISEGSKELIDALRGDLAEQREKEEITSTPTPIAEEDADTLVPSKAETGKSETPKETEETPQKQDPKDEVLSGASVQD</sequence>
<feature type="compositionally biased region" description="Basic and acidic residues" evidence="1">
    <location>
        <begin position="156"/>
        <end position="168"/>
    </location>
</feature>
<feature type="compositionally biased region" description="Basic and acidic residues" evidence="1">
    <location>
        <begin position="139"/>
        <end position="149"/>
    </location>
</feature>
<feature type="compositionally biased region" description="Basic and acidic residues" evidence="1">
    <location>
        <begin position="280"/>
        <end position="310"/>
    </location>
</feature>
<feature type="compositionally biased region" description="Basic and acidic residues" evidence="1">
    <location>
        <begin position="331"/>
        <end position="354"/>
    </location>
</feature>
<dbReference type="InterPro" id="IPR036249">
    <property type="entry name" value="Thioredoxin-like_sf"/>
</dbReference>
<name>A0ABR3WNA8_9EURO</name>
<dbReference type="Proteomes" id="UP001583193">
    <property type="component" value="Unassembled WGS sequence"/>
</dbReference>
<keyword evidence="3" id="KW-1185">Reference proteome</keyword>
<protein>
    <submittedName>
        <fullName evidence="2">Uncharacterized protein</fullName>
    </submittedName>
</protein>